<gene>
    <name evidence="6" type="primary">HEMK1</name>
    <name evidence="6" type="ORF">PHYPSEUDO_013789</name>
</gene>
<protein>
    <submittedName>
        <fullName evidence="6">HemK methyltransferase member 1</fullName>
    </submittedName>
</protein>
<dbReference type="Pfam" id="PF17827">
    <property type="entry name" value="PrmC_N"/>
    <property type="match status" value="1"/>
</dbReference>
<dbReference type="InterPro" id="IPR040758">
    <property type="entry name" value="PrmC_N"/>
</dbReference>
<organism evidence="6 7">
    <name type="scientific">Phytophthora pseudosyringae</name>
    <dbReference type="NCBI Taxonomy" id="221518"/>
    <lineage>
        <taxon>Eukaryota</taxon>
        <taxon>Sar</taxon>
        <taxon>Stramenopiles</taxon>
        <taxon>Oomycota</taxon>
        <taxon>Peronosporomycetes</taxon>
        <taxon>Peronosporales</taxon>
        <taxon>Peronosporaceae</taxon>
        <taxon>Phytophthora</taxon>
    </lineage>
</organism>
<evidence type="ECO:0000313" key="7">
    <source>
        <dbReference type="Proteomes" id="UP000694044"/>
    </source>
</evidence>
<dbReference type="GO" id="GO:0008276">
    <property type="term" value="F:protein methyltransferase activity"/>
    <property type="evidence" value="ECO:0007669"/>
    <property type="project" value="InterPro"/>
</dbReference>
<comment type="caution">
    <text evidence="6">The sequence shown here is derived from an EMBL/GenBank/DDBJ whole genome shotgun (WGS) entry which is preliminary data.</text>
</comment>
<dbReference type="Pfam" id="PF13847">
    <property type="entry name" value="Methyltransf_31"/>
    <property type="match status" value="1"/>
</dbReference>
<accession>A0A8T1V5U1</accession>
<dbReference type="GO" id="GO:0003676">
    <property type="term" value="F:nucleic acid binding"/>
    <property type="evidence" value="ECO:0007669"/>
    <property type="project" value="InterPro"/>
</dbReference>
<dbReference type="InterPro" id="IPR050320">
    <property type="entry name" value="N5-glutamine_MTase"/>
</dbReference>
<dbReference type="GO" id="GO:0032259">
    <property type="term" value="P:methylation"/>
    <property type="evidence" value="ECO:0007669"/>
    <property type="project" value="UniProtKB-KW"/>
</dbReference>
<keyword evidence="2" id="KW-0808">Transferase</keyword>
<evidence type="ECO:0000259" key="5">
    <source>
        <dbReference type="Pfam" id="PF17827"/>
    </source>
</evidence>
<keyword evidence="7" id="KW-1185">Reference proteome</keyword>
<evidence type="ECO:0000313" key="6">
    <source>
        <dbReference type="EMBL" id="KAG7376296.1"/>
    </source>
</evidence>
<proteinExistence type="predicted"/>
<dbReference type="NCBIfam" id="TIGR00536">
    <property type="entry name" value="hemK_fam"/>
    <property type="match status" value="1"/>
</dbReference>
<dbReference type="PANTHER" id="PTHR18895">
    <property type="entry name" value="HEMK METHYLTRANSFERASE"/>
    <property type="match status" value="1"/>
</dbReference>
<feature type="domain" description="Methyltransferase" evidence="4">
    <location>
        <begin position="144"/>
        <end position="228"/>
    </location>
</feature>
<name>A0A8T1V5U1_9STRA</name>
<sequence length="366" mass="40417">MYRPLRRLLGASRRHIHSQQSVLDAVQEIRVRLSRVSRLSAASSVRESAPNDAKALVADALQPPLASSNDVFFHSERKLTEHEAARLRVHVARRSKGEPLAYVVGRKEFWSLEFEVTQDTLIPRSDTEVLIETLVDQFHPQTPLRILDIGTGSGCLLLSALSEFLQATGVGIDVSPGALAVAEQNARSNNLERRAAFLLRDLETLPGLRNDVAEDEALFQQFDVILCNPPYIPSEELDLIGPDVLEYEPHLALFSDGGPTVEDSGVDPEGLKMYRLLYESVDKLFRNDSGGTEIYRASTPDGKLSRNCLVMEIGSEDQARAVQKLFSSAGPAGSPRNGVSNGSQLRFDRFLFDASGRYRGLLFLVS</sequence>
<dbReference type="PANTHER" id="PTHR18895:SF74">
    <property type="entry name" value="MTRF1L RELEASE FACTOR GLUTAMINE METHYLTRANSFERASE"/>
    <property type="match status" value="1"/>
</dbReference>
<dbReference type="InterPro" id="IPR004556">
    <property type="entry name" value="HemK-like"/>
</dbReference>
<dbReference type="CDD" id="cd02440">
    <property type="entry name" value="AdoMet_MTases"/>
    <property type="match status" value="1"/>
</dbReference>
<dbReference type="GO" id="GO:0005739">
    <property type="term" value="C:mitochondrion"/>
    <property type="evidence" value="ECO:0007669"/>
    <property type="project" value="TreeGrafter"/>
</dbReference>
<reference evidence="6" key="1">
    <citation type="submission" date="2021-02" db="EMBL/GenBank/DDBJ databases">
        <authorList>
            <person name="Palmer J.M."/>
        </authorList>
    </citation>
    <scope>NUCLEOTIDE SEQUENCE</scope>
    <source>
        <strain evidence="6">SCRP734</strain>
    </source>
</reference>
<evidence type="ECO:0000256" key="1">
    <source>
        <dbReference type="ARBA" id="ARBA00022603"/>
    </source>
</evidence>
<evidence type="ECO:0000256" key="2">
    <source>
        <dbReference type="ARBA" id="ARBA00022679"/>
    </source>
</evidence>
<evidence type="ECO:0000259" key="4">
    <source>
        <dbReference type="Pfam" id="PF13847"/>
    </source>
</evidence>
<evidence type="ECO:0000256" key="3">
    <source>
        <dbReference type="ARBA" id="ARBA00022691"/>
    </source>
</evidence>
<dbReference type="Proteomes" id="UP000694044">
    <property type="component" value="Unassembled WGS sequence"/>
</dbReference>
<feature type="domain" description="Release factor glutamine methyltransferase N-terminal" evidence="5">
    <location>
        <begin position="38"/>
        <end position="105"/>
    </location>
</feature>
<dbReference type="EMBL" id="JAGDFM010000735">
    <property type="protein sequence ID" value="KAG7376296.1"/>
    <property type="molecule type" value="Genomic_DNA"/>
</dbReference>
<keyword evidence="1 6" id="KW-0489">Methyltransferase</keyword>
<dbReference type="InterPro" id="IPR025714">
    <property type="entry name" value="Methyltranfer_dom"/>
</dbReference>
<dbReference type="PROSITE" id="PS00092">
    <property type="entry name" value="N6_MTASE"/>
    <property type="match status" value="1"/>
</dbReference>
<dbReference type="InterPro" id="IPR002052">
    <property type="entry name" value="DNA_methylase_N6_adenine_CS"/>
</dbReference>
<dbReference type="OrthoDB" id="269872at2759"/>
<keyword evidence="3" id="KW-0949">S-adenosyl-L-methionine</keyword>
<dbReference type="AlphaFoldDB" id="A0A8T1V5U1"/>